<evidence type="ECO:0000313" key="1">
    <source>
        <dbReference type="EMBL" id="MCH5598110.1"/>
    </source>
</evidence>
<dbReference type="Gene3D" id="3.20.20.30">
    <property type="entry name" value="Luciferase-like domain"/>
    <property type="match status" value="1"/>
</dbReference>
<gene>
    <name evidence="1" type="ORF">MKP09_09400</name>
</gene>
<protein>
    <recommendedName>
        <fullName evidence="3">LLM class flavin-dependent oxidoreductase</fullName>
    </recommendedName>
</protein>
<evidence type="ECO:0008006" key="3">
    <source>
        <dbReference type="Google" id="ProtNLM"/>
    </source>
</evidence>
<sequence length="72" mass="8237">MAQTMELGIGMFGDLHIDANGKPQPAQQRLQEIIEEIKLMDQTGLDFYGIGEHHRPDYAVSARKLFWLPLQQ</sequence>
<reference evidence="1 2" key="1">
    <citation type="submission" date="2022-02" db="EMBL/GenBank/DDBJ databases">
        <authorList>
            <person name="Min J."/>
        </authorList>
    </citation>
    <scope>NUCLEOTIDE SEQUENCE [LARGE SCALE GENOMIC DNA]</scope>
    <source>
        <strain evidence="1 2">GR10-1</strain>
    </source>
</reference>
<dbReference type="Proteomes" id="UP001202248">
    <property type="component" value="Unassembled WGS sequence"/>
</dbReference>
<accession>A0ABS9SIC7</accession>
<comment type="caution">
    <text evidence="1">The sequence shown here is derived from an EMBL/GenBank/DDBJ whole genome shotgun (WGS) entry which is preliminary data.</text>
</comment>
<keyword evidence="2" id="KW-1185">Reference proteome</keyword>
<dbReference type="RefSeq" id="WP_240827457.1">
    <property type="nucleotide sequence ID" value="NZ_JAKWBL010000001.1"/>
</dbReference>
<organism evidence="1 2">
    <name type="scientific">Niabella ginsengisoli</name>
    <dbReference type="NCBI Taxonomy" id="522298"/>
    <lineage>
        <taxon>Bacteria</taxon>
        <taxon>Pseudomonadati</taxon>
        <taxon>Bacteroidota</taxon>
        <taxon>Chitinophagia</taxon>
        <taxon>Chitinophagales</taxon>
        <taxon>Chitinophagaceae</taxon>
        <taxon>Niabella</taxon>
    </lineage>
</organism>
<proteinExistence type="predicted"/>
<dbReference type="SUPFAM" id="SSF51679">
    <property type="entry name" value="Bacterial luciferase-like"/>
    <property type="match status" value="1"/>
</dbReference>
<name>A0ABS9SIC7_9BACT</name>
<dbReference type="InterPro" id="IPR036661">
    <property type="entry name" value="Luciferase-like_sf"/>
</dbReference>
<evidence type="ECO:0000313" key="2">
    <source>
        <dbReference type="Proteomes" id="UP001202248"/>
    </source>
</evidence>
<dbReference type="EMBL" id="JAKWBL010000001">
    <property type="protein sequence ID" value="MCH5598110.1"/>
    <property type="molecule type" value="Genomic_DNA"/>
</dbReference>